<sequence length="116" mass="12739">MEQRQNEEVGEKLEITENTRWPVASSGTIPTPENPEYTRRGSHRFALVGGEQSNRSATVAPSIVDDVHDKGNGQFGNLQTGDEWFSAMKHGSIWIQTTAEFESVVVPANVVILASL</sequence>
<evidence type="ECO:0000313" key="3">
    <source>
        <dbReference type="Proteomes" id="UP001159363"/>
    </source>
</evidence>
<feature type="compositionally biased region" description="Basic and acidic residues" evidence="1">
    <location>
        <begin position="1"/>
        <end position="17"/>
    </location>
</feature>
<reference evidence="2 3" key="1">
    <citation type="submission" date="2023-02" db="EMBL/GenBank/DDBJ databases">
        <title>LHISI_Scaffold_Assembly.</title>
        <authorList>
            <person name="Stuart O.P."/>
            <person name="Cleave R."/>
            <person name="Magrath M.J.L."/>
            <person name="Mikheyev A.S."/>
        </authorList>
    </citation>
    <scope>NUCLEOTIDE SEQUENCE [LARGE SCALE GENOMIC DNA]</scope>
    <source>
        <strain evidence="2">Daus_M_001</strain>
        <tissue evidence="2">Leg muscle</tissue>
    </source>
</reference>
<name>A0ABQ9GKL0_9NEOP</name>
<gene>
    <name evidence="2" type="ORF">PR048_026177</name>
</gene>
<protein>
    <submittedName>
        <fullName evidence="2">Uncharacterized protein</fullName>
    </submittedName>
</protein>
<organism evidence="2 3">
    <name type="scientific">Dryococelus australis</name>
    <dbReference type="NCBI Taxonomy" id="614101"/>
    <lineage>
        <taxon>Eukaryota</taxon>
        <taxon>Metazoa</taxon>
        <taxon>Ecdysozoa</taxon>
        <taxon>Arthropoda</taxon>
        <taxon>Hexapoda</taxon>
        <taxon>Insecta</taxon>
        <taxon>Pterygota</taxon>
        <taxon>Neoptera</taxon>
        <taxon>Polyneoptera</taxon>
        <taxon>Phasmatodea</taxon>
        <taxon>Verophasmatodea</taxon>
        <taxon>Anareolatae</taxon>
        <taxon>Phasmatidae</taxon>
        <taxon>Eurycanthinae</taxon>
        <taxon>Dryococelus</taxon>
    </lineage>
</organism>
<evidence type="ECO:0000313" key="2">
    <source>
        <dbReference type="EMBL" id="KAJ8872571.1"/>
    </source>
</evidence>
<dbReference type="Proteomes" id="UP001159363">
    <property type="component" value="Chromosome 10"/>
</dbReference>
<feature type="region of interest" description="Disordered" evidence="1">
    <location>
        <begin position="1"/>
        <end position="39"/>
    </location>
</feature>
<evidence type="ECO:0000256" key="1">
    <source>
        <dbReference type="SAM" id="MobiDB-lite"/>
    </source>
</evidence>
<proteinExistence type="predicted"/>
<comment type="caution">
    <text evidence="2">The sequence shown here is derived from an EMBL/GenBank/DDBJ whole genome shotgun (WGS) entry which is preliminary data.</text>
</comment>
<accession>A0ABQ9GKL0</accession>
<dbReference type="EMBL" id="JARBHB010000011">
    <property type="protein sequence ID" value="KAJ8872571.1"/>
    <property type="molecule type" value="Genomic_DNA"/>
</dbReference>
<keyword evidence="3" id="KW-1185">Reference proteome</keyword>